<evidence type="ECO:0000256" key="3">
    <source>
        <dbReference type="ARBA" id="ARBA00023125"/>
    </source>
</evidence>
<dbReference type="Gene3D" id="1.10.10.10">
    <property type="entry name" value="Winged helix-like DNA-binding domain superfamily/Winged helix DNA-binding domain"/>
    <property type="match status" value="1"/>
</dbReference>
<protein>
    <submittedName>
        <fullName evidence="6">LysR family transcriptional regulator</fullName>
    </submittedName>
</protein>
<keyword evidence="4" id="KW-0804">Transcription</keyword>
<dbReference type="CDD" id="cd05466">
    <property type="entry name" value="PBP2_LTTR_substrate"/>
    <property type="match status" value="1"/>
</dbReference>
<evidence type="ECO:0000259" key="5">
    <source>
        <dbReference type="PROSITE" id="PS50931"/>
    </source>
</evidence>
<keyword evidence="7" id="KW-1185">Reference proteome</keyword>
<sequence>MSKAAKARNLSQPALSKHIRNLEHDLDIVLFYRTSTGIELTEAGERFYNRIVPILAELSAIRQELRQFRRTTPIAIGSLPSLATYYLPQRIKGLRLLDRPMTLMIQNTSGELIQSLLEGRLDAVFIDTLYIRESLWSCELFTESYYAVFPLHHRFRSRKSVELAELCEEPLIVHQAPCDTRKHIIEQMESLGHKPNIISEVAFGDFILGAVAAGMGITIIPELMAKHIGHLPLFALPITNFGRNRSISIATRSRKLGSQLYEFISTSVESPSTQS</sequence>
<accession>A0AAV4LH77</accession>
<name>A0AAV4LH77_9BACL</name>
<dbReference type="PRINTS" id="PR00039">
    <property type="entry name" value="HTHLYSR"/>
</dbReference>
<dbReference type="EMBL" id="BOQE01000001">
    <property type="protein sequence ID" value="GIM46854.1"/>
    <property type="molecule type" value="Genomic_DNA"/>
</dbReference>
<dbReference type="GO" id="GO:0003677">
    <property type="term" value="F:DNA binding"/>
    <property type="evidence" value="ECO:0007669"/>
    <property type="project" value="UniProtKB-KW"/>
</dbReference>
<reference evidence="6" key="1">
    <citation type="journal article" date="2023" name="Int. J. Syst. Evol. Microbiol.">
        <title>Collibacillus ludicampi gen. nov., sp. nov., a new soil bacterium of the family Alicyclobacillaceae.</title>
        <authorList>
            <person name="Jojima T."/>
            <person name="Ioku Y."/>
            <person name="Fukuta Y."/>
            <person name="Shirasaka N."/>
            <person name="Matsumura Y."/>
            <person name="Mori M."/>
        </authorList>
    </citation>
    <scope>NUCLEOTIDE SEQUENCE</scope>
    <source>
        <strain evidence="6">TP075</strain>
    </source>
</reference>
<evidence type="ECO:0000256" key="4">
    <source>
        <dbReference type="ARBA" id="ARBA00023163"/>
    </source>
</evidence>
<comment type="caution">
    <text evidence="6">The sequence shown here is derived from an EMBL/GenBank/DDBJ whole genome shotgun (WGS) entry which is preliminary data.</text>
</comment>
<dbReference type="InterPro" id="IPR036388">
    <property type="entry name" value="WH-like_DNA-bd_sf"/>
</dbReference>
<dbReference type="PANTHER" id="PTHR30346:SF0">
    <property type="entry name" value="HCA OPERON TRANSCRIPTIONAL ACTIVATOR HCAR"/>
    <property type="match status" value="1"/>
</dbReference>
<dbReference type="Pfam" id="PF00126">
    <property type="entry name" value="HTH_1"/>
    <property type="match status" value="1"/>
</dbReference>
<keyword evidence="2" id="KW-0805">Transcription regulation</keyword>
<dbReference type="InterPro" id="IPR036390">
    <property type="entry name" value="WH_DNA-bd_sf"/>
</dbReference>
<evidence type="ECO:0000256" key="1">
    <source>
        <dbReference type="ARBA" id="ARBA00009437"/>
    </source>
</evidence>
<evidence type="ECO:0000256" key="2">
    <source>
        <dbReference type="ARBA" id="ARBA00023015"/>
    </source>
</evidence>
<dbReference type="SUPFAM" id="SSF46785">
    <property type="entry name" value="Winged helix' DNA-binding domain"/>
    <property type="match status" value="1"/>
</dbReference>
<proteinExistence type="inferred from homology"/>
<organism evidence="6 7">
    <name type="scientific">Collibacillus ludicampi</name>
    <dbReference type="NCBI Taxonomy" id="2771369"/>
    <lineage>
        <taxon>Bacteria</taxon>
        <taxon>Bacillati</taxon>
        <taxon>Bacillota</taxon>
        <taxon>Bacilli</taxon>
        <taxon>Bacillales</taxon>
        <taxon>Alicyclobacillaceae</taxon>
        <taxon>Collibacillus</taxon>
    </lineage>
</organism>
<dbReference type="GO" id="GO:0003700">
    <property type="term" value="F:DNA-binding transcription factor activity"/>
    <property type="evidence" value="ECO:0007669"/>
    <property type="project" value="InterPro"/>
</dbReference>
<dbReference type="Gene3D" id="3.40.190.290">
    <property type="match status" value="1"/>
</dbReference>
<evidence type="ECO:0000313" key="7">
    <source>
        <dbReference type="Proteomes" id="UP001057291"/>
    </source>
</evidence>
<dbReference type="InterPro" id="IPR000847">
    <property type="entry name" value="LysR_HTH_N"/>
</dbReference>
<comment type="similarity">
    <text evidence="1">Belongs to the LysR transcriptional regulatory family.</text>
</comment>
<dbReference type="SUPFAM" id="SSF53850">
    <property type="entry name" value="Periplasmic binding protein-like II"/>
    <property type="match status" value="1"/>
</dbReference>
<dbReference type="InterPro" id="IPR005119">
    <property type="entry name" value="LysR_subst-bd"/>
</dbReference>
<evidence type="ECO:0000313" key="6">
    <source>
        <dbReference type="EMBL" id="GIM46854.1"/>
    </source>
</evidence>
<dbReference type="GO" id="GO:0032993">
    <property type="term" value="C:protein-DNA complex"/>
    <property type="evidence" value="ECO:0007669"/>
    <property type="project" value="TreeGrafter"/>
</dbReference>
<dbReference type="PROSITE" id="PS50931">
    <property type="entry name" value="HTH_LYSR"/>
    <property type="match status" value="1"/>
</dbReference>
<dbReference type="Proteomes" id="UP001057291">
    <property type="component" value="Unassembled WGS sequence"/>
</dbReference>
<keyword evidence="3" id="KW-0238">DNA-binding</keyword>
<dbReference type="RefSeq" id="WP_282199903.1">
    <property type="nucleotide sequence ID" value="NZ_BOQE01000001.1"/>
</dbReference>
<dbReference type="PANTHER" id="PTHR30346">
    <property type="entry name" value="TRANSCRIPTIONAL DUAL REGULATOR HCAR-RELATED"/>
    <property type="match status" value="1"/>
</dbReference>
<dbReference type="Pfam" id="PF03466">
    <property type="entry name" value="LysR_substrate"/>
    <property type="match status" value="1"/>
</dbReference>
<gene>
    <name evidence="6" type="ORF">DNHGIG_24030</name>
</gene>
<dbReference type="AlphaFoldDB" id="A0AAV4LH77"/>
<feature type="domain" description="HTH lysR-type" evidence="5">
    <location>
        <begin position="1"/>
        <end position="41"/>
    </location>
</feature>